<reference evidence="4" key="1">
    <citation type="submission" date="2019-10" db="EMBL/GenBank/DDBJ databases">
        <title>Draft genome sequece of Microseira wollei NIES-4236.</title>
        <authorList>
            <person name="Yamaguchi H."/>
            <person name="Suzuki S."/>
            <person name="Kawachi M."/>
        </authorList>
    </citation>
    <scope>NUCLEOTIDE SEQUENCE</scope>
    <source>
        <strain evidence="4">NIES-4236</strain>
    </source>
</reference>
<evidence type="ECO:0000256" key="2">
    <source>
        <dbReference type="ARBA" id="ARBA00022723"/>
    </source>
</evidence>
<keyword evidence="5" id="KW-1185">Reference proteome</keyword>
<dbReference type="InterPro" id="IPR034660">
    <property type="entry name" value="DinB/YfiT-like"/>
</dbReference>
<dbReference type="InterPro" id="IPR007837">
    <property type="entry name" value="DinB"/>
</dbReference>
<dbReference type="PANTHER" id="PTHR37302">
    <property type="entry name" value="SLR1116 PROTEIN"/>
    <property type="match status" value="1"/>
</dbReference>
<sequence>MMTTYFQMLARYNTLANRRLYGVCARLSDQERKQTRPAFFKSIHGTLNHLIVSDRVWMGRFEGQPIDSPQKDEILYDDFDQLWGARIEEDDRIEKFFSSITEEFLSGKIKYRDMEGRTHNDPVTLLVSHFFNKQTHHRGQIHDLLMQTEVAPPILDLHRIFRP</sequence>
<accession>A0AAV3XB02</accession>
<keyword evidence="2 3" id="KW-0479">Metal-binding</keyword>
<evidence type="ECO:0000256" key="3">
    <source>
        <dbReference type="PIRSR" id="PIRSR607837-1"/>
    </source>
</evidence>
<protein>
    <recommendedName>
        <fullName evidence="6">DinB family protein</fullName>
    </recommendedName>
</protein>
<comment type="caution">
    <text evidence="4">The sequence shown here is derived from an EMBL/GenBank/DDBJ whole genome shotgun (WGS) entry which is preliminary data.</text>
</comment>
<comment type="similarity">
    <text evidence="1">Belongs to the DinB family.</text>
</comment>
<evidence type="ECO:0000313" key="5">
    <source>
        <dbReference type="Proteomes" id="UP001050975"/>
    </source>
</evidence>
<dbReference type="AlphaFoldDB" id="A0AAV3XB02"/>
<feature type="binding site" evidence="3">
    <location>
        <position position="137"/>
    </location>
    <ligand>
        <name>a divalent metal cation</name>
        <dbReference type="ChEBI" id="CHEBI:60240"/>
    </ligand>
</feature>
<dbReference type="SUPFAM" id="SSF109854">
    <property type="entry name" value="DinB/YfiT-like putative metalloenzymes"/>
    <property type="match status" value="1"/>
</dbReference>
<proteinExistence type="inferred from homology"/>
<name>A0AAV3XB02_9CYAN</name>
<evidence type="ECO:0000313" key="4">
    <source>
        <dbReference type="EMBL" id="GET39348.1"/>
    </source>
</evidence>
<dbReference type="Pfam" id="PF05163">
    <property type="entry name" value="DinB"/>
    <property type="match status" value="1"/>
</dbReference>
<dbReference type="PANTHER" id="PTHR37302:SF1">
    <property type="entry name" value="PROTEIN DINB"/>
    <property type="match status" value="1"/>
</dbReference>
<evidence type="ECO:0008006" key="6">
    <source>
        <dbReference type="Google" id="ProtNLM"/>
    </source>
</evidence>
<evidence type="ECO:0000256" key="1">
    <source>
        <dbReference type="ARBA" id="ARBA00008635"/>
    </source>
</evidence>
<dbReference type="Proteomes" id="UP001050975">
    <property type="component" value="Unassembled WGS sequence"/>
</dbReference>
<dbReference type="Gene3D" id="1.20.120.450">
    <property type="entry name" value="dinb family like domain"/>
    <property type="match status" value="1"/>
</dbReference>
<dbReference type="GO" id="GO:0046872">
    <property type="term" value="F:metal ion binding"/>
    <property type="evidence" value="ECO:0007669"/>
    <property type="project" value="UniProtKB-KW"/>
</dbReference>
<gene>
    <name evidence="4" type="ORF">MiSe_41120</name>
</gene>
<feature type="binding site" evidence="3">
    <location>
        <position position="49"/>
    </location>
    <ligand>
        <name>a divalent metal cation</name>
        <dbReference type="ChEBI" id="CHEBI:60240"/>
    </ligand>
</feature>
<organism evidence="4 5">
    <name type="scientific">Microseira wollei NIES-4236</name>
    <dbReference type="NCBI Taxonomy" id="2530354"/>
    <lineage>
        <taxon>Bacteria</taxon>
        <taxon>Bacillati</taxon>
        <taxon>Cyanobacteriota</taxon>
        <taxon>Cyanophyceae</taxon>
        <taxon>Oscillatoriophycideae</taxon>
        <taxon>Aerosakkonematales</taxon>
        <taxon>Aerosakkonemataceae</taxon>
        <taxon>Microseira</taxon>
    </lineage>
</organism>
<dbReference type="EMBL" id="BLAY01000064">
    <property type="protein sequence ID" value="GET39348.1"/>
    <property type="molecule type" value="Genomic_DNA"/>
</dbReference>
<dbReference type="RefSeq" id="WP_226584644.1">
    <property type="nucleotide sequence ID" value="NZ_BLAY01000064.1"/>
</dbReference>